<proteinExistence type="predicted"/>
<evidence type="ECO:0000313" key="1">
    <source>
        <dbReference type="EMBL" id="KAF8797015.1"/>
    </source>
</evidence>
<sequence length="282" mass="33974">MALNTVPSLQSLTEVKVALAVFNDDIIHFLDEFIKLGDIFTYSDSFRISKSQKERIKEIEMKLFTYLPESPVNRVIFIFRPIVGEVHFWVRDHYHIIKHIEKRHIMNNLCWKREVTIDRTKTSKQLIQNESINKRVRFALAAMYFYEQDILQLWESMTTKERNNISLIDSDLVVRMWTKGLRENAASPWTQWMPEYLSFAHQELITSGRLSSSGRIRIRSFYSVLNKYDKRRFIHSLWPYYAHTHDLLECYYLSDETERDEIFHNPDHFRFQSKQKTARFLY</sequence>
<gene>
    <name evidence="1" type="ORF">HNY73_001331</name>
</gene>
<accession>A0A8T0G3D5</accession>
<protein>
    <submittedName>
        <fullName evidence="1">Uncharacterized protein</fullName>
    </submittedName>
</protein>
<dbReference type="EMBL" id="JABXBU010000001">
    <property type="protein sequence ID" value="KAF8797015.1"/>
    <property type="molecule type" value="Genomic_DNA"/>
</dbReference>
<dbReference type="AlphaFoldDB" id="A0A8T0G3D5"/>
<keyword evidence="2" id="KW-1185">Reference proteome</keyword>
<reference evidence="1" key="1">
    <citation type="journal article" date="2020" name="bioRxiv">
        <title>Chromosome-level reference genome of the European wasp spider Argiope bruennichi: a resource for studies on range expansion and evolutionary adaptation.</title>
        <authorList>
            <person name="Sheffer M.M."/>
            <person name="Hoppe A."/>
            <person name="Krehenwinkel H."/>
            <person name="Uhl G."/>
            <person name="Kuss A.W."/>
            <person name="Jensen L."/>
            <person name="Jensen C."/>
            <person name="Gillespie R.G."/>
            <person name="Hoff K.J."/>
            <person name="Prost S."/>
        </authorList>
    </citation>
    <scope>NUCLEOTIDE SEQUENCE</scope>
</reference>
<evidence type="ECO:0000313" key="2">
    <source>
        <dbReference type="Proteomes" id="UP000807504"/>
    </source>
</evidence>
<dbReference type="Proteomes" id="UP000807504">
    <property type="component" value="Unassembled WGS sequence"/>
</dbReference>
<name>A0A8T0G3D5_ARGBR</name>
<comment type="caution">
    <text evidence="1">The sequence shown here is derived from an EMBL/GenBank/DDBJ whole genome shotgun (WGS) entry which is preliminary data.</text>
</comment>
<organism evidence="1 2">
    <name type="scientific">Argiope bruennichi</name>
    <name type="common">Wasp spider</name>
    <name type="synonym">Aranea bruennichi</name>
    <dbReference type="NCBI Taxonomy" id="94029"/>
    <lineage>
        <taxon>Eukaryota</taxon>
        <taxon>Metazoa</taxon>
        <taxon>Ecdysozoa</taxon>
        <taxon>Arthropoda</taxon>
        <taxon>Chelicerata</taxon>
        <taxon>Arachnida</taxon>
        <taxon>Araneae</taxon>
        <taxon>Araneomorphae</taxon>
        <taxon>Entelegynae</taxon>
        <taxon>Araneoidea</taxon>
        <taxon>Araneidae</taxon>
        <taxon>Argiope</taxon>
    </lineage>
</organism>
<reference evidence="1" key="2">
    <citation type="submission" date="2020-06" db="EMBL/GenBank/DDBJ databases">
        <authorList>
            <person name="Sheffer M."/>
        </authorList>
    </citation>
    <scope>NUCLEOTIDE SEQUENCE</scope>
</reference>